<evidence type="ECO:0000313" key="3">
    <source>
        <dbReference type="EMBL" id="MBB5779321.1"/>
    </source>
</evidence>
<dbReference type="Pfam" id="PF03446">
    <property type="entry name" value="NAD_binding_2"/>
    <property type="match status" value="1"/>
</dbReference>
<sequence>MRQCLAELDGDLSGRTIVAMCTGTADDAKHAAQRVTALGASYLDAGIQAAPEMIGTDAATILYSGSRPAFERHRAVLGLLSTPHFVGDAPQAAAIWDLTLFGLWYDAQLGLLRALDTVREAGIDVAEFVDTAVGQLGHVVTGASTTASELQRGTYPAGPATLAEHLTVIRHLIALRGGQALGDGGLPAVAARIEALMAQGREGEGLTATIAPIATTTNQASPAQPVAVGQDQHEQ</sequence>
<feature type="domain" description="6-phosphogluconate dehydrogenase NADP-binding" evidence="1">
    <location>
        <begin position="13"/>
        <end position="81"/>
    </location>
</feature>
<dbReference type="Pfam" id="PF21761">
    <property type="entry name" value="RedAm-like_C"/>
    <property type="match status" value="1"/>
</dbReference>
<evidence type="ECO:0000259" key="2">
    <source>
        <dbReference type="Pfam" id="PF21761"/>
    </source>
</evidence>
<dbReference type="InterPro" id="IPR048666">
    <property type="entry name" value="RedAm-like_C"/>
</dbReference>
<dbReference type="InterPro" id="IPR036291">
    <property type="entry name" value="NAD(P)-bd_dom_sf"/>
</dbReference>
<organism evidence="3 4">
    <name type="scientific">Nonomuraea jabiensis</name>
    <dbReference type="NCBI Taxonomy" id="882448"/>
    <lineage>
        <taxon>Bacteria</taxon>
        <taxon>Bacillati</taxon>
        <taxon>Actinomycetota</taxon>
        <taxon>Actinomycetes</taxon>
        <taxon>Streptosporangiales</taxon>
        <taxon>Streptosporangiaceae</taxon>
        <taxon>Nonomuraea</taxon>
    </lineage>
</organism>
<name>A0A7W9LD10_9ACTN</name>
<protein>
    <submittedName>
        <fullName evidence="3">3-hydroxyisobutyrate dehydrogenase-like beta-hydroxyacid dehydrogenase</fullName>
    </submittedName>
</protein>
<evidence type="ECO:0000313" key="4">
    <source>
        <dbReference type="Proteomes" id="UP000579153"/>
    </source>
</evidence>
<accession>A0A7W9LD10</accession>
<comment type="caution">
    <text evidence="3">The sequence shown here is derived from an EMBL/GenBank/DDBJ whole genome shotgun (WGS) entry which is preliminary data.</text>
</comment>
<feature type="domain" description="NADPH-dependent reductive aminase-like C-terminal" evidence="2">
    <location>
        <begin position="91"/>
        <end position="211"/>
    </location>
</feature>
<dbReference type="InterPro" id="IPR013328">
    <property type="entry name" value="6PGD_dom2"/>
</dbReference>
<dbReference type="AlphaFoldDB" id="A0A7W9LD10"/>
<keyword evidence="4" id="KW-1185">Reference proteome</keyword>
<dbReference type="Proteomes" id="UP000579153">
    <property type="component" value="Unassembled WGS sequence"/>
</dbReference>
<dbReference type="EMBL" id="JACHMB010000001">
    <property type="protein sequence ID" value="MBB5779321.1"/>
    <property type="molecule type" value="Genomic_DNA"/>
</dbReference>
<dbReference type="Gene3D" id="3.40.50.720">
    <property type="entry name" value="NAD(P)-binding Rossmann-like Domain"/>
    <property type="match status" value="1"/>
</dbReference>
<evidence type="ECO:0000259" key="1">
    <source>
        <dbReference type="Pfam" id="PF03446"/>
    </source>
</evidence>
<dbReference type="Gene3D" id="1.10.1040.10">
    <property type="entry name" value="N-(1-d-carboxylethyl)-l-norvaline Dehydrogenase, domain 2"/>
    <property type="match status" value="1"/>
</dbReference>
<reference evidence="3 4" key="1">
    <citation type="submission" date="2020-08" db="EMBL/GenBank/DDBJ databases">
        <title>Sequencing the genomes of 1000 actinobacteria strains.</title>
        <authorList>
            <person name="Klenk H.-P."/>
        </authorList>
    </citation>
    <scope>NUCLEOTIDE SEQUENCE [LARGE SCALE GENOMIC DNA]</scope>
    <source>
        <strain evidence="3 4">DSM 45507</strain>
    </source>
</reference>
<gene>
    <name evidence="3" type="ORF">HD596_006077</name>
</gene>
<dbReference type="InterPro" id="IPR006115">
    <property type="entry name" value="6PGDH_NADP-bd"/>
</dbReference>
<dbReference type="SUPFAM" id="SSF51735">
    <property type="entry name" value="NAD(P)-binding Rossmann-fold domains"/>
    <property type="match status" value="1"/>
</dbReference>
<proteinExistence type="predicted"/>
<dbReference type="GO" id="GO:0050661">
    <property type="term" value="F:NADP binding"/>
    <property type="evidence" value="ECO:0007669"/>
    <property type="project" value="InterPro"/>
</dbReference>